<keyword evidence="1" id="KW-0812">Transmembrane</keyword>
<feature type="transmembrane region" description="Helical" evidence="1">
    <location>
        <begin position="60"/>
        <end position="79"/>
    </location>
</feature>
<feature type="transmembrane region" description="Helical" evidence="1">
    <location>
        <begin position="31"/>
        <end position="48"/>
    </location>
</feature>
<reference evidence="3 4" key="1">
    <citation type="submission" date="2020-02" db="EMBL/GenBank/DDBJ databases">
        <title>Genome assembly of a novel Clostridium senegalense strain.</title>
        <authorList>
            <person name="Gupta T.B."/>
            <person name="Jauregui R."/>
            <person name="Maclean P."/>
            <person name="Nawarathana A."/>
            <person name="Brightwell G."/>
        </authorList>
    </citation>
    <scope>NUCLEOTIDE SEQUENCE [LARGE SCALE GENOMIC DNA]</scope>
    <source>
        <strain evidence="3 4">AGRFS4</strain>
    </source>
</reference>
<feature type="transmembrane region" description="Helical" evidence="1">
    <location>
        <begin position="6"/>
        <end position="24"/>
    </location>
</feature>
<organism evidence="3 4">
    <name type="scientific">Clostridium senegalense</name>
    <dbReference type="NCBI Taxonomy" id="1465809"/>
    <lineage>
        <taxon>Bacteria</taxon>
        <taxon>Bacillati</taxon>
        <taxon>Bacillota</taxon>
        <taxon>Clostridia</taxon>
        <taxon>Eubacteriales</taxon>
        <taxon>Clostridiaceae</taxon>
        <taxon>Clostridium</taxon>
    </lineage>
</organism>
<accession>A0A6M0H0L1</accession>
<comment type="caution">
    <text evidence="3">The sequence shown here is derived from an EMBL/GenBank/DDBJ whole genome shotgun (WGS) entry which is preliminary data.</text>
</comment>
<dbReference type="SMART" id="SM00267">
    <property type="entry name" value="GGDEF"/>
    <property type="match status" value="1"/>
</dbReference>
<keyword evidence="1" id="KW-0472">Membrane</keyword>
<dbReference type="InterPro" id="IPR050469">
    <property type="entry name" value="Diguanylate_Cyclase"/>
</dbReference>
<dbReference type="GO" id="GO:0052621">
    <property type="term" value="F:diguanylate cyclase activity"/>
    <property type="evidence" value="ECO:0007669"/>
    <property type="project" value="TreeGrafter"/>
</dbReference>
<keyword evidence="1" id="KW-1133">Transmembrane helix</keyword>
<dbReference type="InterPro" id="IPR043128">
    <property type="entry name" value="Rev_trsase/Diguanyl_cyclase"/>
</dbReference>
<dbReference type="GO" id="GO:0043709">
    <property type="term" value="P:cell adhesion involved in single-species biofilm formation"/>
    <property type="evidence" value="ECO:0007669"/>
    <property type="project" value="TreeGrafter"/>
</dbReference>
<evidence type="ECO:0000313" key="4">
    <source>
        <dbReference type="Proteomes" id="UP000481872"/>
    </source>
</evidence>
<gene>
    <name evidence="3" type="ORF">G3M99_02475</name>
</gene>
<dbReference type="Proteomes" id="UP000481872">
    <property type="component" value="Unassembled WGS sequence"/>
</dbReference>
<evidence type="ECO:0000256" key="1">
    <source>
        <dbReference type="SAM" id="Phobius"/>
    </source>
</evidence>
<proteinExistence type="predicted"/>
<dbReference type="Gene3D" id="3.30.70.270">
    <property type="match status" value="1"/>
</dbReference>
<dbReference type="NCBIfam" id="TIGR00254">
    <property type="entry name" value="GGDEF"/>
    <property type="match status" value="1"/>
</dbReference>
<sequence length="252" mass="29569">MDRNSVIDFIMLGAMSLVIIISYLKGTIWGMLSSAFVIFIYATYFIYTNITLSKTIELNVYLWLFFIPIISFTIGKISYNINELQGLEKELKEEVDELITIDKETGLGNSRGFYNDLEREIIRSKKYNRPFVLMIIKITYYDELLSYFGKEKIKKLFNMISKSIVKSARIEDTKYMLNENTFAVLLIETNLKESNVISEKIRKNIENLDLKSKNKDKNINLEMKISTVEYKNDIKNAFEFKEMADKELEYDV</sequence>
<keyword evidence="4" id="KW-1185">Reference proteome</keyword>
<dbReference type="PANTHER" id="PTHR45138">
    <property type="entry name" value="REGULATORY COMPONENTS OF SENSORY TRANSDUCTION SYSTEM"/>
    <property type="match status" value="1"/>
</dbReference>
<feature type="domain" description="GGDEF" evidence="2">
    <location>
        <begin position="129"/>
        <end position="252"/>
    </location>
</feature>
<name>A0A6M0H0L1_9CLOT</name>
<dbReference type="SUPFAM" id="SSF55073">
    <property type="entry name" value="Nucleotide cyclase"/>
    <property type="match status" value="1"/>
</dbReference>
<dbReference type="PANTHER" id="PTHR45138:SF6">
    <property type="entry name" value="DIGUANYLATE CYCLASE DGCN"/>
    <property type="match status" value="1"/>
</dbReference>
<evidence type="ECO:0000313" key="3">
    <source>
        <dbReference type="EMBL" id="NEU03738.1"/>
    </source>
</evidence>
<dbReference type="GO" id="GO:1902201">
    <property type="term" value="P:negative regulation of bacterial-type flagellum-dependent cell motility"/>
    <property type="evidence" value="ECO:0007669"/>
    <property type="project" value="TreeGrafter"/>
</dbReference>
<dbReference type="InterPro" id="IPR000160">
    <property type="entry name" value="GGDEF_dom"/>
</dbReference>
<dbReference type="Pfam" id="PF00990">
    <property type="entry name" value="GGDEF"/>
    <property type="match status" value="1"/>
</dbReference>
<protein>
    <submittedName>
        <fullName evidence="3">GGDEF domain-containing protein</fullName>
    </submittedName>
</protein>
<dbReference type="AlphaFoldDB" id="A0A6M0H0L1"/>
<dbReference type="GO" id="GO:0005886">
    <property type="term" value="C:plasma membrane"/>
    <property type="evidence" value="ECO:0007669"/>
    <property type="project" value="TreeGrafter"/>
</dbReference>
<evidence type="ECO:0000259" key="2">
    <source>
        <dbReference type="PROSITE" id="PS50887"/>
    </source>
</evidence>
<dbReference type="InterPro" id="IPR029787">
    <property type="entry name" value="Nucleotide_cyclase"/>
</dbReference>
<dbReference type="EMBL" id="JAAGPU010000002">
    <property type="protein sequence ID" value="NEU03738.1"/>
    <property type="molecule type" value="Genomic_DNA"/>
</dbReference>
<dbReference type="PROSITE" id="PS50887">
    <property type="entry name" value="GGDEF"/>
    <property type="match status" value="1"/>
</dbReference>